<dbReference type="NCBIfam" id="TIGR00460">
    <property type="entry name" value="fmt"/>
    <property type="match status" value="1"/>
</dbReference>
<dbReference type="CDD" id="cd08704">
    <property type="entry name" value="Met_tRNA_FMT_C"/>
    <property type="match status" value="1"/>
</dbReference>
<keyword evidence="6 8" id="KW-0648">Protein biosynthesis</keyword>
<comment type="similarity">
    <text evidence="2 8">Belongs to the Fmt family.</text>
</comment>
<dbReference type="InterPro" id="IPR011034">
    <property type="entry name" value="Formyl_transferase-like_C_sf"/>
</dbReference>
<evidence type="ECO:0000313" key="11">
    <source>
        <dbReference type="EMBL" id="BBH52041.1"/>
    </source>
</evidence>
<proteinExistence type="inferred from homology"/>
<dbReference type="EC" id="2.1.2.9" evidence="3 8"/>
<reference evidence="11 12" key="1">
    <citation type="submission" date="2018-12" db="EMBL/GenBank/DDBJ databases">
        <title>Rubrispira sanarue gen. nov., sp., nov., a member of the order Silvanigrellales, isolated from a brackish lake in Hamamatsu Japan.</title>
        <authorList>
            <person name="Maejima Y."/>
            <person name="Iino T."/>
            <person name="Muraguchi Y."/>
            <person name="Fukuda K."/>
            <person name="Nojiri H."/>
            <person name="Ohkuma M."/>
            <person name="Moriuchi R."/>
            <person name="Dohra H."/>
            <person name="Kimbara K."/>
            <person name="Shintani M."/>
        </authorList>
    </citation>
    <scope>NUCLEOTIDE SEQUENCE [LARGE SCALE GENOMIC DNA]</scope>
    <source>
        <strain evidence="11 12">RF1110005</strain>
    </source>
</reference>
<evidence type="ECO:0000256" key="4">
    <source>
        <dbReference type="ARBA" id="ARBA00016014"/>
    </source>
</evidence>
<dbReference type="InterPro" id="IPR037022">
    <property type="entry name" value="Formyl_trans_C_sf"/>
</dbReference>
<name>A0A4P2VH87_FLUSA</name>
<evidence type="ECO:0000259" key="10">
    <source>
        <dbReference type="Pfam" id="PF02911"/>
    </source>
</evidence>
<evidence type="ECO:0000256" key="3">
    <source>
        <dbReference type="ARBA" id="ARBA00012261"/>
    </source>
</evidence>
<evidence type="ECO:0000256" key="8">
    <source>
        <dbReference type="HAMAP-Rule" id="MF_00182"/>
    </source>
</evidence>
<evidence type="ECO:0000256" key="5">
    <source>
        <dbReference type="ARBA" id="ARBA00022679"/>
    </source>
</evidence>
<organism evidence="11 12">
    <name type="scientific">Fluviispira sanaruensis</name>
    <dbReference type="NCBI Taxonomy" id="2493639"/>
    <lineage>
        <taxon>Bacteria</taxon>
        <taxon>Pseudomonadati</taxon>
        <taxon>Bdellovibrionota</taxon>
        <taxon>Oligoflexia</taxon>
        <taxon>Silvanigrellales</taxon>
        <taxon>Silvanigrellaceae</taxon>
        <taxon>Fluviispira</taxon>
    </lineage>
</organism>
<evidence type="ECO:0000313" key="12">
    <source>
        <dbReference type="Proteomes" id="UP000291236"/>
    </source>
</evidence>
<dbReference type="PANTHER" id="PTHR11138">
    <property type="entry name" value="METHIONYL-TRNA FORMYLTRANSFERASE"/>
    <property type="match status" value="1"/>
</dbReference>
<dbReference type="HAMAP" id="MF_00182">
    <property type="entry name" value="Formyl_trans"/>
    <property type="match status" value="1"/>
</dbReference>
<feature type="binding site" evidence="8">
    <location>
        <begin position="117"/>
        <end position="120"/>
    </location>
    <ligand>
        <name>(6S)-5,6,7,8-tetrahydrofolate</name>
        <dbReference type="ChEBI" id="CHEBI:57453"/>
    </ligand>
</feature>
<sequence length="321" mass="35234">MHTDNRKKIVFLGTPQVAEIALRILLEAQQFLKVILVVSQPPSRSARGKGETPSPTHKLAFEKGVPVLTPQSAKDPEFLAAIKALEPDLCVTAAYGNYLPKAFLEIPKYGTLNIHPSLLPLYRGASPVQRALADGVSQTGVSILFSVAAMDAGPIAAQEEYELNNSIKAPDLLNILFEKGAHLLLKTLPKLFSNTLTAHEQDHTKATQADKIKVEESFLDFSQPALTLHNKVRAFAGWPNTKSSFNLNNESIEMKIITTRVSENLTNMKKGDLIFTQKSLNICCGDSQILEILEMQLPGKKVISAVDFQNGLRGKQLKLNL</sequence>
<evidence type="ECO:0000256" key="6">
    <source>
        <dbReference type="ARBA" id="ARBA00022917"/>
    </source>
</evidence>
<feature type="domain" description="Formyl transferase C-terminal" evidence="10">
    <location>
        <begin position="211"/>
        <end position="312"/>
    </location>
</feature>
<dbReference type="InterPro" id="IPR036477">
    <property type="entry name" value="Formyl_transf_N_sf"/>
</dbReference>
<evidence type="ECO:0000256" key="2">
    <source>
        <dbReference type="ARBA" id="ARBA00010699"/>
    </source>
</evidence>
<dbReference type="Gene3D" id="3.10.25.10">
    <property type="entry name" value="Formyl transferase, C-terminal domain"/>
    <property type="match status" value="1"/>
</dbReference>
<dbReference type="PANTHER" id="PTHR11138:SF5">
    <property type="entry name" value="METHIONYL-TRNA FORMYLTRANSFERASE, MITOCHONDRIAL"/>
    <property type="match status" value="1"/>
</dbReference>
<dbReference type="SUPFAM" id="SSF53328">
    <property type="entry name" value="Formyltransferase"/>
    <property type="match status" value="1"/>
</dbReference>
<dbReference type="CDD" id="cd08646">
    <property type="entry name" value="FMT_core_Met-tRNA-FMT_N"/>
    <property type="match status" value="1"/>
</dbReference>
<dbReference type="InterPro" id="IPR044135">
    <property type="entry name" value="Met-tRNA-FMT_C"/>
</dbReference>
<dbReference type="AlphaFoldDB" id="A0A4P2VH87"/>
<keyword evidence="5 8" id="KW-0808">Transferase</keyword>
<dbReference type="InterPro" id="IPR005793">
    <property type="entry name" value="Formyl_trans_C"/>
</dbReference>
<dbReference type="InterPro" id="IPR002376">
    <property type="entry name" value="Formyl_transf_N"/>
</dbReference>
<dbReference type="Proteomes" id="UP000291236">
    <property type="component" value="Chromosome"/>
</dbReference>
<dbReference type="SUPFAM" id="SSF50486">
    <property type="entry name" value="FMT C-terminal domain-like"/>
    <property type="match status" value="1"/>
</dbReference>
<dbReference type="RefSeq" id="WP_130606137.1">
    <property type="nucleotide sequence ID" value="NZ_AP019368.1"/>
</dbReference>
<evidence type="ECO:0000256" key="1">
    <source>
        <dbReference type="ARBA" id="ARBA00002606"/>
    </source>
</evidence>
<dbReference type="InterPro" id="IPR041711">
    <property type="entry name" value="Met-tRNA-FMT_N"/>
</dbReference>
<comment type="catalytic activity">
    <reaction evidence="7 8">
        <text>L-methionyl-tRNA(fMet) + (6R)-10-formyltetrahydrofolate = N-formyl-L-methionyl-tRNA(fMet) + (6S)-5,6,7,8-tetrahydrofolate + H(+)</text>
        <dbReference type="Rhea" id="RHEA:24380"/>
        <dbReference type="Rhea" id="RHEA-COMP:9952"/>
        <dbReference type="Rhea" id="RHEA-COMP:9953"/>
        <dbReference type="ChEBI" id="CHEBI:15378"/>
        <dbReference type="ChEBI" id="CHEBI:57453"/>
        <dbReference type="ChEBI" id="CHEBI:78530"/>
        <dbReference type="ChEBI" id="CHEBI:78844"/>
        <dbReference type="ChEBI" id="CHEBI:195366"/>
        <dbReference type="EC" id="2.1.2.9"/>
    </reaction>
</comment>
<keyword evidence="12" id="KW-1185">Reference proteome</keyword>
<gene>
    <name evidence="8" type="primary">fmt</name>
    <name evidence="11" type="ORF">JCM31447_04780</name>
</gene>
<accession>A0A4P2VH87</accession>
<dbReference type="Pfam" id="PF02911">
    <property type="entry name" value="Formyl_trans_C"/>
    <property type="match status" value="1"/>
</dbReference>
<dbReference type="OrthoDB" id="5289340at2"/>
<comment type="function">
    <text evidence="1 8">Attaches a formyl group to the free amino group of methionyl-tRNA(fMet). The formyl group appears to play a dual role in the initiator identity of N-formylmethionyl-tRNA by promoting its recognition by IF2 and preventing the misappropriation of this tRNA by the elongation apparatus.</text>
</comment>
<dbReference type="GO" id="GO:0004479">
    <property type="term" value="F:methionyl-tRNA formyltransferase activity"/>
    <property type="evidence" value="ECO:0007669"/>
    <property type="project" value="UniProtKB-UniRule"/>
</dbReference>
<evidence type="ECO:0000256" key="7">
    <source>
        <dbReference type="ARBA" id="ARBA00048558"/>
    </source>
</evidence>
<evidence type="ECO:0000259" key="9">
    <source>
        <dbReference type="Pfam" id="PF00551"/>
    </source>
</evidence>
<dbReference type="InterPro" id="IPR005794">
    <property type="entry name" value="Fmt"/>
</dbReference>
<dbReference type="Pfam" id="PF00551">
    <property type="entry name" value="Formyl_trans_N"/>
    <property type="match status" value="1"/>
</dbReference>
<feature type="domain" description="Formyl transferase N-terminal" evidence="9">
    <location>
        <begin position="7"/>
        <end position="176"/>
    </location>
</feature>
<protein>
    <recommendedName>
        <fullName evidence="4 8">Methionyl-tRNA formyltransferase</fullName>
        <ecNumber evidence="3 8">2.1.2.9</ecNumber>
    </recommendedName>
</protein>
<dbReference type="Gene3D" id="3.40.50.170">
    <property type="entry name" value="Formyl transferase, N-terminal domain"/>
    <property type="match status" value="1"/>
</dbReference>
<dbReference type="KEGG" id="sbf:JCM31447_04780"/>
<dbReference type="EMBL" id="AP019368">
    <property type="protein sequence ID" value="BBH52041.1"/>
    <property type="molecule type" value="Genomic_DNA"/>
</dbReference>